<name>A0A1N7MYE7_9BACL</name>
<dbReference type="Gene3D" id="1.10.150.240">
    <property type="entry name" value="Putative phosphatase, domain 2"/>
    <property type="match status" value="1"/>
</dbReference>
<accession>A0A1N7MYE7</accession>
<dbReference type="GO" id="GO:0005829">
    <property type="term" value="C:cytosol"/>
    <property type="evidence" value="ECO:0007669"/>
    <property type="project" value="TreeGrafter"/>
</dbReference>
<evidence type="ECO:0000313" key="2">
    <source>
        <dbReference type="Proteomes" id="UP000186795"/>
    </source>
</evidence>
<dbReference type="EMBL" id="FTOD01000007">
    <property type="protein sequence ID" value="SIS90971.1"/>
    <property type="molecule type" value="Genomic_DNA"/>
</dbReference>
<dbReference type="InterPro" id="IPR023198">
    <property type="entry name" value="PGP-like_dom2"/>
</dbReference>
<dbReference type="Proteomes" id="UP000186795">
    <property type="component" value="Unassembled WGS sequence"/>
</dbReference>
<keyword evidence="2" id="KW-1185">Reference proteome</keyword>
<dbReference type="GO" id="GO:0008967">
    <property type="term" value="F:phosphoglycolate phosphatase activity"/>
    <property type="evidence" value="ECO:0007669"/>
    <property type="project" value="TreeGrafter"/>
</dbReference>
<dbReference type="PANTHER" id="PTHR43434">
    <property type="entry name" value="PHOSPHOGLYCOLATE PHOSPHATASE"/>
    <property type="match status" value="1"/>
</dbReference>
<dbReference type="PANTHER" id="PTHR43434:SF1">
    <property type="entry name" value="PHOSPHOGLYCOLATE PHOSPHATASE"/>
    <property type="match status" value="1"/>
</dbReference>
<dbReference type="Pfam" id="PF13419">
    <property type="entry name" value="HAD_2"/>
    <property type="match status" value="1"/>
</dbReference>
<dbReference type="SFLD" id="SFLDS00003">
    <property type="entry name" value="Haloacid_Dehalogenase"/>
    <property type="match status" value="1"/>
</dbReference>
<evidence type="ECO:0000313" key="1">
    <source>
        <dbReference type="EMBL" id="SIS90971.1"/>
    </source>
</evidence>
<gene>
    <name evidence="1" type="ORF">SAMN05421790_107123</name>
</gene>
<dbReference type="Gene3D" id="3.40.50.1000">
    <property type="entry name" value="HAD superfamily/HAD-like"/>
    <property type="match status" value="1"/>
</dbReference>
<dbReference type="InterPro" id="IPR036412">
    <property type="entry name" value="HAD-like_sf"/>
</dbReference>
<dbReference type="InterPro" id="IPR023214">
    <property type="entry name" value="HAD_sf"/>
</dbReference>
<proteinExistence type="predicted"/>
<organism evidence="1 2">
    <name type="scientific">Kroppenstedtia eburnea</name>
    <dbReference type="NCBI Taxonomy" id="714067"/>
    <lineage>
        <taxon>Bacteria</taxon>
        <taxon>Bacillati</taxon>
        <taxon>Bacillota</taxon>
        <taxon>Bacilli</taxon>
        <taxon>Bacillales</taxon>
        <taxon>Thermoactinomycetaceae</taxon>
        <taxon>Kroppenstedtia</taxon>
    </lineage>
</organism>
<dbReference type="RefSeq" id="WP_172998883.1">
    <property type="nucleotide sequence ID" value="NZ_CP048103.1"/>
</dbReference>
<sequence>MSKDRGEAFIFDLDGTLFQTEQVAIPAFHRTYQQLQEQGLHRGNRPTDEQVTSVFGMTSGGIWERLLPGASDEAKKIADDWWLQNELDCLAEGMGELYPGVAQGLEALHGRGFRLFVASNGRGPYVRGVLQTFGISSWFTGIYSAGEKQIFDKDRLVALLMKEHQVTSGWMVGDRSSDVQAGKANGLTVIGCRYAGFPQFGDGKELADADQVIGSFSELLTLAG</sequence>
<dbReference type="AlphaFoldDB" id="A0A1N7MYE7"/>
<dbReference type="SUPFAM" id="SSF56784">
    <property type="entry name" value="HAD-like"/>
    <property type="match status" value="1"/>
</dbReference>
<reference evidence="2" key="1">
    <citation type="submission" date="2017-01" db="EMBL/GenBank/DDBJ databases">
        <authorList>
            <person name="Varghese N."/>
            <person name="Submissions S."/>
        </authorList>
    </citation>
    <scope>NUCLEOTIDE SEQUENCE [LARGE SCALE GENOMIC DNA]</scope>
    <source>
        <strain evidence="2">DSM 45196</strain>
    </source>
</reference>
<dbReference type="SFLD" id="SFLDG01129">
    <property type="entry name" value="C1.5:_HAD__Beta-PGM__Phosphata"/>
    <property type="match status" value="1"/>
</dbReference>
<dbReference type="InterPro" id="IPR050155">
    <property type="entry name" value="HAD-like_hydrolase_sf"/>
</dbReference>
<protein>
    <submittedName>
        <fullName evidence="1">Phosphoglycolate phosphatase, HAD superfamily</fullName>
    </submittedName>
</protein>
<dbReference type="InterPro" id="IPR041492">
    <property type="entry name" value="HAD_2"/>
</dbReference>
<dbReference type="GO" id="GO:0006281">
    <property type="term" value="P:DNA repair"/>
    <property type="evidence" value="ECO:0007669"/>
    <property type="project" value="TreeGrafter"/>
</dbReference>